<feature type="transmembrane region" description="Helical" evidence="2">
    <location>
        <begin position="301"/>
        <end position="322"/>
    </location>
</feature>
<accession>A0A9P9DU75</accession>
<proteinExistence type="predicted"/>
<keyword evidence="2" id="KW-0472">Membrane</keyword>
<dbReference type="Proteomes" id="UP000738349">
    <property type="component" value="Unassembled WGS sequence"/>
</dbReference>
<evidence type="ECO:0000313" key="3">
    <source>
        <dbReference type="EMBL" id="KAH7125785.1"/>
    </source>
</evidence>
<gene>
    <name evidence="3" type="ORF">EDB81DRAFT_809972</name>
</gene>
<reference evidence="3" key="1">
    <citation type="journal article" date="2021" name="Nat. Commun.">
        <title>Genetic determinants of endophytism in the Arabidopsis root mycobiome.</title>
        <authorList>
            <person name="Mesny F."/>
            <person name="Miyauchi S."/>
            <person name="Thiergart T."/>
            <person name="Pickel B."/>
            <person name="Atanasova L."/>
            <person name="Karlsson M."/>
            <person name="Huettel B."/>
            <person name="Barry K.W."/>
            <person name="Haridas S."/>
            <person name="Chen C."/>
            <person name="Bauer D."/>
            <person name="Andreopoulos W."/>
            <person name="Pangilinan J."/>
            <person name="LaButti K."/>
            <person name="Riley R."/>
            <person name="Lipzen A."/>
            <person name="Clum A."/>
            <person name="Drula E."/>
            <person name="Henrissat B."/>
            <person name="Kohler A."/>
            <person name="Grigoriev I.V."/>
            <person name="Martin F.M."/>
            <person name="Hacquard S."/>
        </authorList>
    </citation>
    <scope>NUCLEOTIDE SEQUENCE</scope>
    <source>
        <strain evidence="3">MPI-CAGE-AT-0147</strain>
    </source>
</reference>
<dbReference type="AlphaFoldDB" id="A0A9P9DU75"/>
<dbReference type="OrthoDB" id="2327445at2759"/>
<dbReference type="InterPro" id="IPR009571">
    <property type="entry name" value="SUR7/Rim9-like_fungi"/>
</dbReference>
<feature type="compositionally biased region" description="Polar residues" evidence="1">
    <location>
        <begin position="329"/>
        <end position="348"/>
    </location>
</feature>
<feature type="transmembrane region" description="Helical" evidence="2">
    <location>
        <begin position="95"/>
        <end position="115"/>
    </location>
</feature>
<dbReference type="GO" id="GO:0005886">
    <property type="term" value="C:plasma membrane"/>
    <property type="evidence" value="ECO:0007669"/>
    <property type="project" value="InterPro"/>
</dbReference>
<name>A0A9P9DU75_9HYPO</name>
<feature type="transmembrane region" description="Helical" evidence="2">
    <location>
        <begin position="254"/>
        <end position="281"/>
    </location>
</feature>
<dbReference type="Pfam" id="PF06687">
    <property type="entry name" value="SUR7"/>
    <property type="match status" value="1"/>
</dbReference>
<evidence type="ECO:0000256" key="2">
    <source>
        <dbReference type="SAM" id="Phobius"/>
    </source>
</evidence>
<dbReference type="GO" id="GO:0031505">
    <property type="term" value="P:fungal-type cell wall organization"/>
    <property type="evidence" value="ECO:0007669"/>
    <property type="project" value="TreeGrafter"/>
</dbReference>
<comment type="caution">
    <text evidence="3">The sequence shown here is derived from an EMBL/GenBank/DDBJ whole genome shotgun (WGS) entry which is preliminary data.</text>
</comment>
<keyword evidence="4" id="KW-1185">Reference proteome</keyword>
<dbReference type="GO" id="GO:0051285">
    <property type="term" value="C:cell cortex of cell tip"/>
    <property type="evidence" value="ECO:0007669"/>
    <property type="project" value="TreeGrafter"/>
</dbReference>
<evidence type="ECO:0000256" key="1">
    <source>
        <dbReference type="SAM" id="MobiDB-lite"/>
    </source>
</evidence>
<keyword evidence="2" id="KW-1133">Transmembrane helix</keyword>
<feature type="transmembrane region" description="Helical" evidence="2">
    <location>
        <begin position="20"/>
        <end position="41"/>
    </location>
</feature>
<dbReference type="InterPro" id="IPR052413">
    <property type="entry name" value="SUR7_domain"/>
</dbReference>
<feature type="transmembrane region" description="Helical" evidence="2">
    <location>
        <begin position="224"/>
        <end position="247"/>
    </location>
</feature>
<organism evidence="3 4">
    <name type="scientific">Dactylonectria macrodidyma</name>
    <dbReference type="NCBI Taxonomy" id="307937"/>
    <lineage>
        <taxon>Eukaryota</taxon>
        <taxon>Fungi</taxon>
        <taxon>Dikarya</taxon>
        <taxon>Ascomycota</taxon>
        <taxon>Pezizomycotina</taxon>
        <taxon>Sordariomycetes</taxon>
        <taxon>Hypocreomycetidae</taxon>
        <taxon>Hypocreales</taxon>
        <taxon>Nectriaceae</taxon>
        <taxon>Dactylonectria</taxon>
    </lineage>
</organism>
<sequence length="370" mass="41668">MDAFSNRHTLGEHSRNAKFILWIATIAKLFSIPSPPFSFIFRRISGSSRHERPHYENKWAVQRLPSSSSESRLAIITTYHYHQTSSIIDKYRRNMAIASAIFYFITIPFLIVVIIGNTHVNSVLNGIYFLQLDVSQVIPISVKNSNLLNSVMRSLGLHDFYQFGLWNFCEGYLEEGVTYCSKPKAFYWFNPVEILVSELLAGGRIALPSQVVTVLKLLEIGSKIIYTSFMAGICVNFILMLLNCLVVRTRWWGLVLSIIGAIAAILVSLAAVIATVISIVAKVALTAQDQLNIKANIGIKMFAFMWIAAIFTDVAFLLHAIMGCCSTPGRRQTSSETQPSPEAQPSMSERTHMTSLPRLFFQRRRETFVK</sequence>
<dbReference type="PANTHER" id="PTHR28019:SF2">
    <property type="entry name" value="CELL MEMBRANE PROTEIN YLR413W-RELATED"/>
    <property type="match status" value="1"/>
</dbReference>
<feature type="region of interest" description="Disordered" evidence="1">
    <location>
        <begin position="329"/>
        <end position="350"/>
    </location>
</feature>
<dbReference type="PANTHER" id="PTHR28019">
    <property type="entry name" value="CELL MEMBRANE PROTEIN YLR413W-RELATED"/>
    <property type="match status" value="1"/>
</dbReference>
<protein>
    <submittedName>
        <fullName evidence="3">SUR7/PalI family-domain-containing protein</fullName>
    </submittedName>
</protein>
<keyword evidence="2" id="KW-0812">Transmembrane</keyword>
<dbReference type="EMBL" id="JAGMUV010000020">
    <property type="protein sequence ID" value="KAH7125785.1"/>
    <property type="molecule type" value="Genomic_DNA"/>
</dbReference>
<evidence type="ECO:0000313" key="4">
    <source>
        <dbReference type="Proteomes" id="UP000738349"/>
    </source>
</evidence>